<keyword evidence="1" id="KW-0472">Membrane</keyword>
<dbReference type="Proteomes" id="UP000011220">
    <property type="component" value="Chromosome"/>
</dbReference>
<organism evidence="2 3">
    <name type="scientific">Thermoclostridium stercorarium (strain ATCC 35414 / DSM 8532 / NCIMB 11754)</name>
    <name type="common">Clostridium stercorarium</name>
    <dbReference type="NCBI Taxonomy" id="1121335"/>
    <lineage>
        <taxon>Bacteria</taxon>
        <taxon>Bacillati</taxon>
        <taxon>Bacillota</taxon>
        <taxon>Clostridia</taxon>
        <taxon>Eubacteriales</taxon>
        <taxon>Oscillospiraceae</taxon>
        <taxon>Thermoclostridium</taxon>
    </lineage>
</organism>
<accession>L7VQ98</accession>
<evidence type="ECO:0000256" key="1">
    <source>
        <dbReference type="SAM" id="Phobius"/>
    </source>
</evidence>
<dbReference type="EMBL" id="CP004044">
    <property type="protein sequence ID" value="AGC68596.1"/>
    <property type="molecule type" value="Genomic_DNA"/>
</dbReference>
<evidence type="ECO:0000313" key="2">
    <source>
        <dbReference type="EMBL" id="AGC68596.1"/>
    </source>
</evidence>
<feature type="transmembrane region" description="Helical" evidence="1">
    <location>
        <begin position="12"/>
        <end position="32"/>
    </location>
</feature>
<dbReference type="KEGG" id="css:Cst_c16100"/>
<keyword evidence="1" id="KW-0812">Transmembrane</keyword>
<keyword evidence="3" id="KW-1185">Reference proteome</keyword>
<evidence type="ECO:0000313" key="3">
    <source>
        <dbReference type="Proteomes" id="UP000011220"/>
    </source>
</evidence>
<dbReference type="AlphaFoldDB" id="L7VQ98"/>
<gene>
    <name evidence="2" type="ordered locus">Cst_c16100</name>
</gene>
<reference evidence="2 3" key="1">
    <citation type="journal article" date="2013" name="Genome Announc.">
        <title>Complete genome sequence of Clostridium stercorarium subsp. stercorarium strain DSM 8532, a thermophilic degrader of plant cell wall fibers.</title>
        <authorList>
            <person name="Poehlein A."/>
            <person name="Zverlov V.V."/>
            <person name="Daniel R."/>
            <person name="Schwarz W.H."/>
            <person name="Liebl W."/>
        </authorList>
    </citation>
    <scope>NUCLEOTIDE SEQUENCE [LARGE SCALE GENOMIC DNA]</scope>
    <source>
        <strain evidence="3">ATCC 35414 / DSM 8532 / NCIMB 11754</strain>
    </source>
</reference>
<sequence>MFYKTGFRKFLILNGALLWHIPGMNILLPLVCRHIPAMEKVFKKTCHAVDLCIGIVS</sequence>
<protein>
    <submittedName>
        <fullName evidence="2">Uncharacterized protein</fullName>
    </submittedName>
</protein>
<name>L7VQ98_THES1</name>
<dbReference type="STRING" id="1121335.Cst_c16100"/>
<keyword evidence="1" id="KW-1133">Transmembrane helix</keyword>
<proteinExistence type="predicted"/>
<dbReference type="PATRIC" id="fig|1121335.3.peg.1593"/>